<dbReference type="OrthoDB" id="7344096at2759"/>
<dbReference type="AlphaFoldDB" id="A0A409XPM1"/>
<reference evidence="1 2" key="1">
    <citation type="journal article" date="2018" name="Evol. Lett.">
        <title>Horizontal gene cluster transfer increased hallucinogenic mushroom diversity.</title>
        <authorList>
            <person name="Reynolds H.T."/>
            <person name="Vijayakumar V."/>
            <person name="Gluck-Thaler E."/>
            <person name="Korotkin H.B."/>
            <person name="Matheny P.B."/>
            <person name="Slot J.C."/>
        </authorList>
    </citation>
    <scope>NUCLEOTIDE SEQUENCE [LARGE SCALE GENOMIC DNA]</scope>
    <source>
        <strain evidence="1 2">2631</strain>
    </source>
</reference>
<protein>
    <submittedName>
        <fullName evidence="1">Uncharacterized protein</fullName>
    </submittedName>
</protein>
<accession>A0A409XPM1</accession>
<comment type="caution">
    <text evidence="1">The sequence shown here is derived from an EMBL/GenBank/DDBJ whole genome shotgun (WGS) entry which is preliminary data.</text>
</comment>
<name>A0A409XPM1_PSICY</name>
<keyword evidence="2" id="KW-1185">Reference proteome</keyword>
<dbReference type="InParanoid" id="A0A409XPM1"/>
<evidence type="ECO:0000313" key="2">
    <source>
        <dbReference type="Proteomes" id="UP000283269"/>
    </source>
</evidence>
<dbReference type="STRING" id="93625.A0A409XPM1"/>
<dbReference type="EMBL" id="NHYD01000994">
    <property type="protein sequence ID" value="PPQ92698.1"/>
    <property type="molecule type" value="Genomic_DNA"/>
</dbReference>
<evidence type="ECO:0000313" key="1">
    <source>
        <dbReference type="EMBL" id="PPQ92698.1"/>
    </source>
</evidence>
<gene>
    <name evidence="1" type="ORF">CVT25_014005</name>
</gene>
<organism evidence="1 2">
    <name type="scientific">Psilocybe cyanescens</name>
    <dbReference type="NCBI Taxonomy" id="93625"/>
    <lineage>
        <taxon>Eukaryota</taxon>
        <taxon>Fungi</taxon>
        <taxon>Dikarya</taxon>
        <taxon>Basidiomycota</taxon>
        <taxon>Agaricomycotina</taxon>
        <taxon>Agaricomycetes</taxon>
        <taxon>Agaricomycetidae</taxon>
        <taxon>Agaricales</taxon>
        <taxon>Agaricineae</taxon>
        <taxon>Strophariaceae</taxon>
        <taxon>Psilocybe</taxon>
    </lineage>
</organism>
<proteinExistence type="predicted"/>
<sequence length="123" mass="13737">MTSALHSGGSSDEAARVAAAVMIQRLWRGRHNLTKDRHLNAESRWDDAATGAKLAVLRNAALDKSATPRQRWKRAAFFIAQLKFKNTMLSSNGVQVEAEEKHLETQHWLEMIDGCVCGTHLLK</sequence>
<dbReference type="Proteomes" id="UP000283269">
    <property type="component" value="Unassembled WGS sequence"/>
</dbReference>